<dbReference type="AlphaFoldDB" id="A0A836BXC2"/>
<evidence type="ECO:0000313" key="10">
    <source>
        <dbReference type="EMBL" id="KAG2491068.1"/>
    </source>
</evidence>
<dbReference type="PANTHER" id="PTHR47997:SF75">
    <property type="entry name" value="MYB DOMAIN PROTEIN 55"/>
    <property type="match status" value="1"/>
</dbReference>
<organism evidence="10 11">
    <name type="scientific">Edaphochlamys debaryana</name>
    <dbReference type="NCBI Taxonomy" id="47281"/>
    <lineage>
        <taxon>Eukaryota</taxon>
        <taxon>Viridiplantae</taxon>
        <taxon>Chlorophyta</taxon>
        <taxon>core chlorophytes</taxon>
        <taxon>Chlorophyceae</taxon>
        <taxon>CS clade</taxon>
        <taxon>Chlamydomonadales</taxon>
        <taxon>Chlamydomonadales incertae sedis</taxon>
        <taxon>Edaphochlamys</taxon>
    </lineage>
</organism>
<feature type="region of interest" description="Disordered" evidence="7">
    <location>
        <begin position="386"/>
        <end position="406"/>
    </location>
</feature>
<keyword evidence="5" id="KW-0804">Transcription</keyword>
<feature type="compositionally biased region" description="Gly residues" evidence="7">
    <location>
        <begin position="583"/>
        <end position="600"/>
    </location>
</feature>
<feature type="compositionally biased region" description="Pro residues" evidence="7">
    <location>
        <begin position="287"/>
        <end position="300"/>
    </location>
</feature>
<comment type="subcellular location">
    <subcellularLocation>
        <location evidence="1">Nucleus</location>
    </subcellularLocation>
</comment>
<protein>
    <submittedName>
        <fullName evidence="10">Uncharacterized protein</fullName>
    </submittedName>
</protein>
<feature type="region of interest" description="Disordered" evidence="7">
    <location>
        <begin position="1"/>
        <end position="102"/>
    </location>
</feature>
<feature type="region of interest" description="Disordered" evidence="7">
    <location>
        <begin position="487"/>
        <end position="512"/>
    </location>
</feature>
<dbReference type="PROSITE" id="PS51294">
    <property type="entry name" value="HTH_MYB"/>
    <property type="match status" value="1"/>
</dbReference>
<dbReference type="OrthoDB" id="2143914at2759"/>
<evidence type="ECO:0000256" key="7">
    <source>
        <dbReference type="SAM" id="MobiDB-lite"/>
    </source>
</evidence>
<feature type="compositionally biased region" description="Gly residues" evidence="7">
    <location>
        <begin position="240"/>
        <end position="261"/>
    </location>
</feature>
<dbReference type="GO" id="GO:0005634">
    <property type="term" value="C:nucleus"/>
    <property type="evidence" value="ECO:0007669"/>
    <property type="project" value="UniProtKB-SubCell"/>
</dbReference>
<evidence type="ECO:0000259" key="9">
    <source>
        <dbReference type="PROSITE" id="PS51294"/>
    </source>
</evidence>
<dbReference type="Gene3D" id="1.10.10.60">
    <property type="entry name" value="Homeodomain-like"/>
    <property type="match status" value="1"/>
</dbReference>
<dbReference type="EMBL" id="JAEHOE010000056">
    <property type="protein sequence ID" value="KAG2491068.1"/>
    <property type="molecule type" value="Genomic_DNA"/>
</dbReference>
<keyword evidence="3" id="KW-0805">Transcription regulation</keyword>
<reference evidence="10" key="1">
    <citation type="journal article" date="2020" name="bioRxiv">
        <title>Comparative genomics of Chlamydomonas.</title>
        <authorList>
            <person name="Craig R.J."/>
            <person name="Hasan A.R."/>
            <person name="Ness R.W."/>
            <person name="Keightley P.D."/>
        </authorList>
    </citation>
    <scope>NUCLEOTIDE SEQUENCE</scope>
    <source>
        <strain evidence="10">CCAP 11/70</strain>
    </source>
</reference>
<evidence type="ECO:0000256" key="5">
    <source>
        <dbReference type="ARBA" id="ARBA00023163"/>
    </source>
</evidence>
<dbReference type="InterPro" id="IPR001005">
    <property type="entry name" value="SANT/Myb"/>
</dbReference>
<feature type="compositionally biased region" description="Gly residues" evidence="7">
    <location>
        <begin position="487"/>
        <end position="502"/>
    </location>
</feature>
<dbReference type="InterPro" id="IPR051953">
    <property type="entry name" value="Plant_SW-associated_TFs"/>
</dbReference>
<feature type="compositionally biased region" description="Gly residues" evidence="7">
    <location>
        <begin position="828"/>
        <end position="847"/>
    </location>
</feature>
<feature type="domain" description="HTH myb-type" evidence="9">
    <location>
        <begin position="95"/>
        <end position="149"/>
    </location>
</feature>
<feature type="compositionally biased region" description="Gly residues" evidence="7">
    <location>
        <begin position="271"/>
        <end position="281"/>
    </location>
</feature>
<feature type="region of interest" description="Disordered" evidence="7">
    <location>
        <begin position="1069"/>
        <end position="1129"/>
    </location>
</feature>
<evidence type="ECO:0000256" key="1">
    <source>
        <dbReference type="ARBA" id="ARBA00004123"/>
    </source>
</evidence>
<dbReference type="Pfam" id="PF00249">
    <property type="entry name" value="Myb_DNA-binding"/>
    <property type="match status" value="1"/>
</dbReference>
<dbReference type="GO" id="GO:0003677">
    <property type="term" value="F:DNA binding"/>
    <property type="evidence" value="ECO:0007669"/>
    <property type="project" value="UniProtKB-KW"/>
</dbReference>
<comment type="caution">
    <text evidence="10">The sequence shown here is derived from an EMBL/GenBank/DDBJ whole genome shotgun (WGS) entry which is preliminary data.</text>
</comment>
<feature type="region of interest" description="Disordered" evidence="7">
    <location>
        <begin position="583"/>
        <end position="706"/>
    </location>
</feature>
<dbReference type="Proteomes" id="UP000612055">
    <property type="component" value="Unassembled WGS sequence"/>
</dbReference>
<dbReference type="PANTHER" id="PTHR47997">
    <property type="entry name" value="MYB DOMAIN PROTEIN 55"/>
    <property type="match status" value="1"/>
</dbReference>
<evidence type="ECO:0000313" key="11">
    <source>
        <dbReference type="Proteomes" id="UP000612055"/>
    </source>
</evidence>
<proteinExistence type="predicted"/>
<feature type="compositionally biased region" description="Low complexity" evidence="7">
    <location>
        <begin position="685"/>
        <end position="706"/>
    </location>
</feature>
<sequence length="1129" mass="112112">MEEDGPEGSPVPEGHSAGKRGPRDRVLKSALALVKSQTKATSKRGHSSSHQRFVEEELEEGDEEDLDSPSGARRRASTVRGQRPAVATPPAEGTRKNAPRGEWTAAEEVVLAHKHMMLGNRWTSISHFLPLRSDNDVKNIWHSTLRSKNAERRSFLRTYARAVRDCSNDTEARRQAYDMATKVCGPPQPIDAALAAVQQQYQQHLAAVGAQGPPGQDDILEGGQSPERAEGSEHTDSAREGGGGGVSVGGGMEPGAAGSGGAHPIDDTAAGGSGHSAGAGGRLSPVLRPPTQMPMRPASPLPQGLDPSASASVSQGGGASSGLHPFQSLGPLGQADGGHRSRPQSLQQGHLLTAEEASLGGAPRGPGGEVDSSCLARFSALHLADQRQRQQLSGQHPHLSLSGQHPQLALSAQQAQLALSGQHPQLALSGQNPQLALSGQHPQLRLSQPHPQLGDATGPASGSQARGMLQGGASSAAANIMSSLFGGGAPAGGQRPGSGTGNQGSPLNLSGSGVGMVMGSRAGQDGPNSIMMGIADSGPLGSAVDLDDLLALGLDLTPEELSLLASGGDTGMAAAAAEAAAGGEGAQGQQGQGQQQGGGALAAETAMGMSRAQQQNASHRFVVSAGSPGNPTASGSGTGDGNVAASPHASTGGMRDSSGANPLQVLDPFESMMAELESSQQRPPQTQHQHQQQSQHQQSQQQQQQQLSAQTTAQQIQALQQQMAAQVQAQQAQQRAQQQAAMQHQHAMQALQAQHAQQLVGSGGGYRLSPSALEFASAASAGGNARASSTSAAFELLSGPASGPQQQLLASARLQSQLSLPGQAAQGPGQGSVQGGGLTLMGSGPPGGLRSTSMTTHMSPLGMGALGGMQAGGAQGLAALRQQAGGWRASAGVIPGGWVGPGGLQQSAGGGLPGGGAGGGANSGMRTLSSPAPFLAEAAAAAAAMGGAENVFGAAAAGVAARLNSPALGGFGGMLGGGAGAGGAGGGAVPGGAGSGASLPPELLPMSFGEPSAVDVVTMGLDSGVLLDCMEVEAQGLPPGSTPPGDEGQGGGPEDLEISLRLPTVSTQMPLPPGAMGQQGGGVGPGPASGPTGFLPGGPGLQARPGSGAGWGGSMPPNGSGRIGPMLRL</sequence>
<feature type="region of interest" description="Disordered" evidence="7">
    <location>
        <begin position="444"/>
        <end position="473"/>
    </location>
</feature>
<keyword evidence="4" id="KW-0238">DNA-binding</keyword>
<feature type="region of interest" description="Disordered" evidence="7">
    <location>
        <begin position="209"/>
        <end position="347"/>
    </location>
</feature>
<keyword evidence="6" id="KW-0539">Nucleus</keyword>
<dbReference type="CDD" id="cd00167">
    <property type="entry name" value="SANT"/>
    <property type="match status" value="1"/>
</dbReference>
<dbReference type="SUPFAM" id="SSF46689">
    <property type="entry name" value="Homeodomain-like"/>
    <property type="match status" value="1"/>
</dbReference>
<feature type="region of interest" description="Disordered" evidence="7">
    <location>
        <begin position="1034"/>
        <end position="1056"/>
    </location>
</feature>
<dbReference type="PROSITE" id="PS50090">
    <property type="entry name" value="MYB_LIKE"/>
    <property type="match status" value="1"/>
</dbReference>
<keyword evidence="2" id="KW-0677">Repeat</keyword>
<feature type="compositionally biased region" description="Acidic residues" evidence="7">
    <location>
        <begin position="56"/>
        <end position="67"/>
    </location>
</feature>
<keyword evidence="11" id="KW-1185">Reference proteome</keyword>
<evidence type="ECO:0000256" key="2">
    <source>
        <dbReference type="ARBA" id="ARBA00022737"/>
    </source>
</evidence>
<accession>A0A836BXC2</accession>
<dbReference type="InterPro" id="IPR017930">
    <property type="entry name" value="Myb_dom"/>
</dbReference>
<name>A0A836BXC2_9CHLO</name>
<gene>
    <name evidence="10" type="ORF">HYH03_010513</name>
</gene>
<feature type="compositionally biased region" description="Gly residues" evidence="7">
    <location>
        <begin position="1077"/>
        <end position="1087"/>
    </location>
</feature>
<feature type="region of interest" description="Disordered" evidence="7">
    <location>
        <begin position="819"/>
        <end position="851"/>
    </location>
</feature>
<dbReference type="InterPro" id="IPR009057">
    <property type="entry name" value="Homeodomain-like_sf"/>
</dbReference>
<feature type="domain" description="Myb-like" evidence="8">
    <location>
        <begin position="95"/>
        <end position="145"/>
    </location>
</feature>
<evidence type="ECO:0000256" key="6">
    <source>
        <dbReference type="ARBA" id="ARBA00023242"/>
    </source>
</evidence>
<evidence type="ECO:0000256" key="3">
    <source>
        <dbReference type="ARBA" id="ARBA00023015"/>
    </source>
</evidence>
<evidence type="ECO:0000259" key="8">
    <source>
        <dbReference type="PROSITE" id="PS50090"/>
    </source>
</evidence>
<feature type="compositionally biased region" description="Basic and acidic residues" evidence="7">
    <location>
        <begin position="227"/>
        <end position="239"/>
    </location>
</feature>
<evidence type="ECO:0000256" key="4">
    <source>
        <dbReference type="ARBA" id="ARBA00023125"/>
    </source>
</evidence>
<dbReference type="SMART" id="SM00717">
    <property type="entry name" value="SANT"/>
    <property type="match status" value="1"/>
</dbReference>